<dbReference type="EMBL" id="CM017691">
    <property type="protein sequence ID" value="TYH22734.1"/>
    <property type="molecule type" value="Genomic_DNA"/>
</dbReference>
<proteinExistence type="predicted"/>
<dbReference type="AlphaFoldDB" id="A0A5D2GXI8"/>
<organism evidence="2 3">
    <name type="scientific">Gossypium darwinii</name>
    <name type="common">Darwin's cotton</name>
    <name type="synonym">Gossypium barbadense var. darwinii</name>
    <dbReference type="NCBI Taxonomy" id="34276"/>
    <lineage>
        <taxon>Eukaryota</taxon>
        <taxon>Viridiplantae</taxon>
        <taxon>Streptophyta</taxon>
        <taxon>Embryophyta</taxon>
        <taxon>Tracheophyta</taxon>
        <taxon>Spermatophyta</taxon>
        <taxon>Magnoliopsida</taxon>
        <taxon>eudicotyledons</taxon>
        <taxon>Gunneridae</taxon>
        <taxon>Pentapetalae</taxon>
        <taxon>rosids</taxon>
        <taxon>malvids</taxon>
        <taxon>Malvales</taxon>
        <taxon>Malvaceae</taxon>
        <taxon>Malvoideae</taxon>
        <taxon>Gossypium</taxon>
    </lineage>
</organism>
<name>A0A5D2GXI8_GOSDA</name>
<dbReference type="Proteomes" id="UP000323506">
    <property type="component" value="Chromosome A04"/>
</dbReference>
<feature type="region of interest" description="Disordered" evidence="1">
    <location>
        <begin position="1"/>
        <end position="22"/>
    </location>
</feature>
<evidence type="ECO:0000313" key="2">
    <source>
        <dbReference type="EMBL" id="TYH22734.1"/>
    </source>
</evidence>
<keyword evidence="3" id="KW-1185">Reference proteome</keyword>
<evidence type="ECO:0000256" key="1">
    <source>
        <dbReference type="SAM" id="MobiDB-lite"/>
    </source>
</evidence>
<sequence length="100" mass="11678">MTNHSSAPTVPSRKATNTRRCFTTTTGGRDKNVVSMATTSLAPIQIIFFLHRFLRLVVFNQMTAFTWNFFAVRYDETQALNMPFMFNGKRCRNFVHESYW</sequence>
<protein>
    <submittedName>
        <fullName evidence="2">Uncharacterized protein</fullName>
    </submittedName>
</protein>
<evidence type="ECO:0000313" key="3">
    <source>
        <dbReference type="Proteomes" id="UP000323506"/>
    </source>
</evidence>
<reference evidence="2 3" key="1">
    <citation type="submission" date="2019-06" db="EMBL/GenBank/DDBJ databases">
        <title>WGS assembly of Gossypium darwinii.</title>
        <authorList>
            <person name="Chen Z.J."/>
            <person name="Sreedasyam A."/>
            <person name="Ando A."/>
            <person name="Song Q."/>
            <person name="De L."/>
            <person name="Hulse-Kemp A."/>
            <person name="Ding M."/>
            <person name="Ye W."/>
            <person name="Kirkbride R."/>
            <person name="Jenkins J."/>
            <person name="Plott C."/>
            <person name="Lovell J."/>
            <person name="Lin Y.-M."/>
            <person name="Vaughn R."/>
            <person name="Liu B."/>
            <person name="Li W."/>
            <person name="Simpson S."/>
            <person name="Scheffler B."/>
            <person name="Saski C."/>
            <person name="Grover C."/>
            <person name="Hu G."/>
            <person name="Conover J."/>
            <person name="Carlson J."/>
            <person name="Shu S."/>
            <person name="Boston L."/>
            <person name="Williams M."/>
            <person name="Peterson D."/>
            <person name="Mcgee K."/>
            <person name="Jones D."/>
            <person name="Wendel J."/>
            <person name="Stelly D."/>
            <person name="Grimwood J."/>
            <person name="Schmutz J."/>
        </authorList>
    </citation>
    <scope>NUCLEOTIDE SEQUENCE [LARGE SCALE GENOMIC DNA]</scope>
    <source>
        <strain evidence="2">1808015.09</strain>
    </source>
</reference>
<gene>
    <name evidence="2" type="ORF">ES288_A04G152600v1</name>
</gene>
<accession>A0A5D2GXI8</accession>